<sequence>MSVESKSAPALLRKRLTSALIATSLSVLLGACGNDDDTARTNTLASTNSTADGNNSNPSAFAALPGNPSSAAPAPPSLTIQTPALPASDAGATLSAVAPAPLATPVIHTVD</sequence>
<keyword evidence="3" id="KW-1185">Reference proteome</keyword>
<evidence type="ECO:0000313" key="3">
    <source>
        <dbReference type="Proteomes" id="UP001629392"/>
    </source>
</evidence>
<gene>
    <name evidence="2" type="ORF">PQQ73_32060</name>
</gene>
<dbReference type="RefSeq" id="WP_408156997.1">
    <property type="nucleotide sequence ID" value="NZ_JAQQCL010000036.1"/>
</dbReference>
<reference evidence="2 3" key="1">
    <citation type="journal article" date="2024" name="Chem. Sci.">
        <title>Discovery of megapolipeptins by genome mining of a Burkholderiales bacteria collection.</title>
        <authorList>
            <person name="Paulo B.S."/>
            <person name="Recchia M.J.J."/>
            <person name="Lee S."/>
            <person name="Fergusson C.H."/>
            <person name="Romanowski S.B."/>
            <person name="Hernandez A."/>
            <person name="Krull N."/>
            <person name="Liu D.Y."/>
            <person name="Cavanagh H."/>
            <person name="Bos A."/>
            <person name="Gray C.A."/>
            <person name="Murphy B.T."/>
            <person name="Linington R.G."/>
            <person name="Eustaquio A.S."/>
        </authorList>
    </citation>
    <scope>NUCLEOTIDE SEQUENCE [LARGE SCALE GENOMIC DNA]</scope>
    <source>
        <strain evidence="2 3">RL17-350-BIC-E</strain>
    </source>
</reference>
<dbReference type="Proteomes" id="UP001629392">
    <property type="component" value="Unassembled WGS sequence"/>
</dbReference>
<dbReference type="EMBL" id="JAQQCL010000036">
    <property type="protein sequence ID" value="MFM0720955.1"/>
    <property type="molecule type" value="Genomic_DNA"/>
</dbReference>
<comment type="caution">
    <text evidence="2">The sequence shown here is derived from an EMBL/GenBank/DDBJ whole genome shotgun (WGS) entry which is preliminary data.</text>
</comment>
<feature type="region of interest" description="Disordered" evidence="1">
    <location>
        <begin position="36"/>
        <end position="85"/>
    </location>
</feature>
<accession>A0ABW9EQC4</accession>
<organism evidence="2 3">
    <name type="scientific">Paraburkholderia strydomiana</name>
    <dbReference type="NCBI Taxonomy" id="1245417"/>
    <lineage>
        <taxon>Bacteria</taxon>
        <taxon>Pseudomonadati</taxon>
        <taxon>Pseudomonadota</taxon>
        <taxon>Betaproteobacteria</taxon>
        <taxon>Burkholderiales</taxon>
        <taxon>Burkholderiaceae</taxon>
        <taxon>Paraburkholderia</taxon>
    </lineage>
</organism>
<feature type="compositionally biased region" description="Low complexity" evidence="1">
    <location>
        <begin position="62"/>
        <end position="72"/>
    </location>
</feature>
<evidence type="ECO:0000256" key="1">
    <source>
        <dbReference type="SAM" id="MobiDB-lite"/>
    </source>
</evidence>
<protein>
    <submittedName>
        <fullName evidence="2">Uncharacterized protein</fullName>
    </submittedName>
</protein>
<dbReference type="PROSITE" id="PS51257">
    <property type="entry name" value="PROKAR_LIPOPROTEIN"/>
    <property type="match status" value="1"/>
</dbReference>
<feature type="compositionally biased region" description="Polar residues" evidence="1">
    <location>
        <begin position="40"/>
        <end position="59"/>
    </location>
</feature>
<proteinExistence type="predicted"/>
<name>A0ABW9EQC4_9BURK</name>
<evidence type="ECO:0000313" key="2">
    <source>
        <dbReference type="EMBL" id="MFM0720955.1"/>
    </source>
</evidence>